<keyword evidence="4" id="KW-0378">Hydrolase</keyword>
<keyword evidence="5 7" id="KW-1133">Transmembrane helix</keyword>
<dbReference type="PANTHER" id="PTHR14969">
    <property type="entry name" value="SPHINGOSINE-1-PHOSPHATE PHOSPHOHYDROLASE"/>
    <property type="match status" value="1"/>
</dbReference>
<dbReference type="GO" id="GO:0016787">
    <property type="term" value="F:hydrolase activity"/>
    <property type="evidence" value="ECO:0007669"/>
    <property type="project" value="UniProtKB-KW"/>
</dbReference>
<evidence type="ECO:0000256" key="3">
    <source>
        <dbReference type="ARBA" id="ARBA00022692"/>
    </source>
</evidence>
<evidence type="ECO:0000256" key="4">
    <source>
        <dbReference type="ARBA" id="ARBA00022801"/>
    </source>
</evidence>
<dbReference type="STRING" id="1122934.SAMN02745691_01874"/>
<keyword evidence="6 7" id="KW-0472">Membrane</keyword>
<feature type="transmembrane region" description="Helical" evidence="7">
    <location>
        <begin position="28"/>
        <end position="51"/>
    </location>
</feature>
<evidence type="ECO:0000259" key="8">
    <source>
        <dbReference type="SMART" id="SM00014"/>
    </source>
</evidence>
<feature type="transmembrane region" description="Helical" evidence="7">
    <location>
        <begin position="128"/>
        <end position="148"/>
    </location>
</feature>
<reference evidence="9 10" key="1">
    <citation type="submission" date="2016-11" db="EMBL/GenBank/DDBJ databases">
        <authorList>
            <person name="Jaros S."/>
            <person name="Januszkiewicz K."/>
            <person name="Wedrychowicz H."/>
        </authorList>
    </citation>
    <scope>NUCLEOTIDE SEQUENCE [LARGE SCALE GENOMIC DNA]</scope>
    <source>
        <strain evidence="9 10">DSM 15970</strain>
    </source>
</reference>
<sequence length="188" mass="20746">MFHFLSQLDGSLLVWIQNLLVHDMFTPFFKFLTTIGNAGAVWIIISVILLVPKKTRPVGIISLIALCGSFIIDNMILKNLIARTRPYDVVSGVQLLIARPNDFSFPSGHTGSSFAAAVVLYRELPKKYGVPALILAALIGLSRIYLGVHYPSDVICGALFGSIIAIFISSAFHILKDDGNLRFLDRWI</sequence>
<dbReference type="SMART" id="SM00014">
    <property type="entry name" value="acidPPc"/>
    <property type="match status" value="1"/>
</dbReference>
<evidence type="ECO:0000256" key="5">
    <source>
        <dbReference type="ARBA" id="ARBA00022989"/>
    </source>
</evidence>
<evidence type="ECO:0000256" key="2">
    <source>
        <dbReference type="ARBA" id="ARBA00022475"/>
    </source>
</evidence>
<keyword evidence="2" id="KW-1003">Cell membrane</keyword>
<evidence type="ECO:0000256" key="6">
    <source>
        <dbReference type="ARBA" id="ARBA00023136"/>
    </source>
</evidence>
<evidence type="ECO:0000313" key="9">
    <source>
        <dbReference type="EMBL" id="SHJ39745.1"/>
    </source>
</evidence>
<accession>A0A1M6IZ57</accession>
<keyword evidence="10" id="KW-1185">Reference proteome</keyword>
<dbReference type="EMBL" id="FQYT01000020">
    <property type="protein sequence ID" value="SHJ39745.1"/>
    <property type="molecule type" value="Genomic_DNA"/>
</dbReference>
<feature type="domain" description="Phosphatidic acid phosphatase type 2/haloperoxidase" evidence="8">
    <location>
        <begin position="58"/>
        <end position="169"/>
    </location>
</feature>
<dbReference type="InterPro" id="IPR036938">
    <property type="entry name" value="PAP2/HPO_sf"/>
</dbReference>
<dbReference type="OrthoDB" id="9789113at2"/>
<evidence type="ECO:0000256" key="1">
    <source>
        <dbReference type="ARBA" id="ARBA00004651"/>
    </source>
</evidence>
<feature type="transmembrane region" description="Helical" evidence="7">
    <location>
        <begin position="58"/>
        <end position="77"/>
    </location>
</feature>
<name>A0A1M6IZ57_9FIRM</name>
<dbReference type="Gene3D" id="1.20.144.10">
    <property type="entry name" value="Phosphatidic acid phosphatase type 2/haloperoxidase"/>
    <property type="match status" value="2"/>
</dbReference>
<dbReference type="SUPFAM" id="SSF48317">
    <property type="entry name" value="Acid phosphatase/Vanadium-dependent haloperoxidase"/>
    <property type="match status" value="1"/>
</dbReference>
<protein>
    <submittedName>
        <fullName evidence="9">Undecaprenyl-diphosphatase</fullName>
    </submittedName>
</protein>
<comment type="subcellular location">
    <subcellularLocation>
        <location evidence="1">Cell membrane</location>
        <topology evidence="1">Multi-pass membrane protein</topology>
    </subcellularLocation>
</comment>
<dbReference type="InterPro" id="IPR000326">
    <property type="entry name" value="PAP2/HPO"/>
</dbReference>
<dbReference type="Proteomes" id="UP000184342">
    <property type="component" value="Unassembled WGS sequence"/>
</dbReference>
<dbReference type="AlphaFoldDB" id="A0A1M6IZ57"/>
<evidence type="ECO:0000313" key="10">
    <source>
        <dbReference type="Proteomes" id="UP000184342"/>
    </source>
</evidence>
<dbReference type="RefSeq" id="WP_073994157.1">
    <property type="nucleotide sequence ID" value="NZ_FQYT01000020.1"/>
</dbReference>
<dbReference type="GO" id="GO:0005886">
    <property type="term" value="C:plasma membrane"/>
    <property type="evidence" value="ECO:0007669"/>
    <property type="project" value="UniProtKB-SubCell"/>
</dbReference>
<organism evidence="9 10">
    <name type="scientific">Parasporobacterium paucivorans DSM 15970</name>
    <dbReference type="NCBI Taxonomy" id="1122934"/>
    <lineage>
        <taxon>Bacteria</taxon>
        <taxon>Bacillati</taxon>
        <taxon>Bacillota</taxon>
        <taxon>Clostridia</taxon>
        <taxon>Lachnospirales</taxon>
        <taxon>Lachnospiraceae</taxon>
        <taxon>Parasporobacterium</taxon>
    </lineage>
</organism>
<gene>
    <name evidence="9" type="ORF">SAMN02745691_01874</name>
</gene>
<dbReference type="PANTHER" id="PTHR14969:SF62">
    <property type="entry name" value="DECAPRENYLPHOSPHORYL-5-PHOSPHORIBOSE PHOSPHATASE RV3807C-RELATED"/>
    <property type="match status" value="1"/>
</dbReference>
<dbReference type="Pfam" id="PF01569">
    <property type="entry name" value="PAP2"/>
    <property type="match status" value="1"/>
</dbReference>
<keyword evidence="3 7" id="KW-0812">Transmembrane</keyword>
<feature type="transmembrane region" description="Helical" evidence="7">
    <location>
        <begin position="154"/>
        <end position="175"/>
    </location>
</feature>
<evidence type="ECO:0000256" key="7">
    <source>
        <dbReference type="SAM" id="Phobius"/>
    </source>
</evidence>
<proteinExistence type="predicted"/>